<evidence type="ECO:0000256" key="6">
    <source>
        <dbReference type="ARBA" id="ARBA00023118"/>
    </source>
</evidence>
<reference evidence="12 15" key="2">
    <citation type="journal article" date="2016" name="Nat. Biotechnol.">
        <title>Measurement of bacterial replication rates in microbial communities.</title>
        <authorList>
            <person name="Brown C.T."/>
            <person name="Olm M.R."/>
            <person name="Thomas B.C."/>
            <person name="Banfield J.F."/>
        </authorList>
    </citation>
    <scope>NUCLEOTIDE SEQUENCE [LARGE SCALE GENOMIC DNA]</scope>
    <source>
        <strain evidence="12">45_41</strain>
    </source>
</reference>
<evidence type="ECO:0000256" key="1">
    <source>
        <dbReference type="ARBA" id="ARBA00022722"/>
    </source>
</evidence>
<dbReference type="AlphaFoldDB" id="A0A174L443"/>
<evidence type="ECO:0000313" key="12">
    <source>
        <dbReference type="EMBL" id="OKZ32713.1"/>
    </source>
</evidence>
<name>A0A174L443_BACUN</name>
<dbReference type="OrthoDB" id="9803119at2"/>
<dbReference type="Gene3D" id="1.20.120.920">
    <property type="entry name" value="CRISPR-associated endonuclease Cas1, C-terminal domain"/>
    <property type="match status" value="1"/>
</dbReference>
<dbReference type="InterPro" id="IPR050646">
    <property type="entry name" value="Cas1"/>
</dbReference>
<evidence type="ECO:0000256" key="8">
    <source>
        <dbReference type="ARBA" id="ARBA00023211"/>
    </source>
</evidence>
<feature type="binding site" evidence="10">
    <location>
        <position position="219"/>
    </location>
    <ligand>
        <name>Mn(2+)</name>
        <dbReference type="ChEBI" id="CHEBI:29035"/>
    </ligand>
</feature>
<evidence type="ECO:0000313" key="15">
    <source>
        <dbReference type="Proteomes" id="UP000186549"/>
    </source>
</evidence>
<dbReference type="HAMAP" id="MF_01470">
    <property type="entry name" value="Cas1"/>
    <property type="match status" value="1"/>
</dbReference>
<comment type="similarity">
    <text evidence="10">Belongs to the CRISPR-associated endonuclease Cas1 family.</text>
</comment>
<feature type="binding site" evidence="10">
    <location>
        <position position="161"/>
    </location>
    <ligand>
        <name>Mn(2+)</name>
        <dbReference type="ChEBI" id="CHEBI:29035"/>
    </ligand>
</feature>
<keyword evidence="6 10" id="KW-0051">Antiviral defense</keyword>
<keyword evidence="3 10" id="KW-0255">Endonuclease</keyword>
<evidence type="ECO:0000256" key="3">
    <source>
        <dbReference type="ARBA" id="ARBA00022759"/>
    </source>
</evidence>
<dbReference type="RefSeq" id="WP_057097925.1">
    <property type="nucleotide sequence ID" value="NZ_CZAF01000008.1"/>
</dbReference>
<dbReference type="Gene3D" id="3.100.10.20">
    <property type="entry name" value="CRISPR-associated endonuclease Cas1, N-terminal domain"/>
    <property type="match status" value="1"/>
</dbReference>
<dbReference type="EMBL" id="CZAF01000008">
    <property type="protein sequence ID" value="CUP17591.1"/>
    <property type="molecule type" value="Genomic_DNA"/>
</dbReference>
<feature type="binding site" evidence="10">
    <location>
        <position position="234"/>
    </location>
    <ligand>
        <name>Mn(2+)</name>
        <dbReference type="ChEBI" id="CHEBI:29035"/>
    </ligand>
</feature>
<comment type="cofactor">
    <cofactor evidence="10">
        <name>Mg(2+)</name>
        <dbReference type="ChEBI" id="CHEBI:18420"/>
    </cofactor>
    <cofactor evidence="10">
        <name>Mn(2+)</name>
        <dbReference type="ChEBI" id="CHEBI:29035"/>
    </cofactor>
</comment>
<evidence type="ECO:0000313" key="14">
    <source>
        <dbReference type="Proteomes" id="UP000095614"/>
    </source>
</evidence>
<dbReference type="Proteomes" id="UP000186549">
    <property type="component" value="Unassembled WGS sequence"/>
</dbReference>
<dbReference type="Proteomes" id="UP000260844">
    <property type="component" value="Unassembled WGS sequence"/>
</dbReference>
<keyword evidence="4 10" id="KW-0378">Hydrolase</keyword>
<gene>
    <name evidence="10 13" type="primary">cas1</name>
    <name evidence="12" type="ORF">BHV79_09680</name>
    <name evidence="13" type="ORF">DXD40_12675</name>
    <name evidence="11" type="ORF">ERS852462_02826</name>
</gene>
<accession>A0A174L443</accession>
<organism evidence="11 14">
    <name type="scientific">Bacteroides uniformis</name>
    <dbReference type="NCBI Taxonomy" id="820"/>
    <lineage>
        <taxon>Bacteria</taxon>
        <taxon>Pseudomonadati</taxon>
        <taxon>Bacteroidota</taxon>
        <taxon>Bacteroidia</taxon>
        <taxon>Bacteroidales</taxon>
        <taxon>Bacteroidaceae</taxon>
        <taxon>Bacteroides</taxon>
    </lineage>
</organism>
<evidence type="ECO:0000256" key="4">
    <source>
        <dbReference type="ARBA" id="ARBA00022801"/>
    </source>
</evidence>
<dbReference type="NCBIfam" id="TIGR03639">
    <property type="entry name" value="cas1_NMENI"/>
    <property type="match status" value="1"/>
</dbReference>
<comment type="subunit">
    <text evidence="9 10">Homodimer, forms a heterotetramer with a Cas2 homodimer.</text>
</comment>
<dbReference type="InterPro" id="IPR019855">
    <property type="entry name" value="CRISPR-assoc_Cas1_NMENI"/>
</dbReference>
<dbReference type="GO" id="GO:0016787">
    <property type="term" value="F:hydrolase activity"/>
    <property type="evidence" value="ECO:0007669"/>
    <property type="project" value="UniProtKB-KW"/>
</dbReference>
<dbReference type="InterPro" id="IPR042211">
    <property type="entry name" value="CRISPR-assoc_Cas1_N"/>
</dbReference>
<reference evidence="11 14" key="1">
    <citation type="submission" date="2015-09" db="EMBL/GenBank/DDBJ databases">
        <authorList>
            <consortium name="Pathogen Informatics"/>
        </authorList>
    </citation>
    <scope>NUCLEOTIDE SEQUENCE [LARGE SCALE GENOMIC DNA]</scope>
    <source>
        <strain evidence="11 14">2789STDY5834847</strain>
    </source>
</reference>
<evidence type="ECO:0000256" key="7">
    <source>
        <dbReference type="ARBA" id="ARBA00023125"/>
    </source>
</evidence>
<dbReference type="Proteomes" id="UP000095614">
    <property type="component" value="Unassembled WGS sequence"/>
</dbReference>
<keyword evidence="2 10" id="KW-0479">Metal-binding</keyword>
<dbReference type="GO" id="GO:0051607">
    <property type="term" value="P:defense response to virus"/>
    <property type="evidence" value="ECO:0007669"/>
    <property type="project" value="UniProtKB-UniRule"/>
</dbReference>
<keyword evidence="1 10" id="KW-0540">Nuclease</keyword>
<dbReference type="InterPro" id="IPR042206">
    <property type="entry name" value="CRISPR-assoc_Cas1_C"/>
</dbReference>
<dbReference type="PANTHER" id="PTHR34353">
    <property type="entry name" value="CRISPR-ASSOCIATED ENDONUCLEASE CAS1 1"/>
    <property type="match status" value="1"/>
</dbReference>
<dbReference type="InterPro" id="IPR002729">
    <property type="entry name" value="CRISPR-assoc_Cas1"/>
</dbReference>
<keyword evidence="8 10" id="KW-0464">Manganese</keyword>
<dbReference type="EC" id="3.1.-.-" evidence="10"/>
<keyword evidence="5 10" id="KW-0460">Magnesium</keyword>
<dbReference type="GO" id="GO:0003677">
    <property type="term" value="F:DNA binding"/>
    <property type="evidence" value="ECO:0007669"/>
    <property type="project" value="UniProtKB-KW"/>
</dbReference>
<dbReference type="EMBL" id="QSPV01000010">
    <property type="protein sequence ID" value="RGJ92519.1"/>
    <property type="molecule type" value="Genomic_DNA"/>
</dbReference>
<evidence type="ECO:0000256" key="5">
    <source>
        <dbReference type="ARBA" id="ARBA00022842"/>
    </source>
</evidence>
<dbReference type="GO" id="GO:0043571">
    <property type="term" value="P:maintenance of CRISPR repeat elements"/>
    <property type="evidence" value="ECO:0007669"/>
    <property type="project" value="UniProtKB-UniRule"/>
</dbReference>
<dbReference type="Pfam" id="PF01867">
    <property type="entry name" value="Cas_Cas1"/>
    <property type="match status" value="1"/>
</dbReference>
<reference evidence="13 16" key="3">
    <citation type="submission" date="2018-08" db="EMBL/GenBank/DDBJ databases">
        <title>A genome reference for cultivated species of the human gut microbiota.</title>
        <authorList>
            <person name="Zou Y."/>
            <person name="Xue W."/>
            <person name="Luo G."/>
        </authorList>
    </citation>
    <scope>NUCLEOTIDE SEQUENCE [LARGE SCALE GENOMIC DNA]</scope>
    <source>
        <strain evidence="13 16">TM04-30</strain>
    </source>
</reference>
<evidence type="ECO:0000256" key="9">
    <source>
        <dbReference type="ARBA" id="ARBA00038592"/>
    </source>
</evidence>
<keyword evidence="7 10" id="KW-0238">DNA-binding</keyword>
<evidence type="ECO:0000313" key="13">
    <source>
        <dbReference type="EMBL" id="RGJ92519.1"/>
    </source>
</evidence>
<dbReference type="GO" id="GO:0046872">
    <property type="term" value="F:metal ion binding"/>
    <property type="evidence" value="ECO:0007669"/>
    <property type="project" value="UniProtKB-UniRule"/>
</dbReference>
<proteinExistence type="inferred from homology"/>
<dbReference type="NCBIfam" id="TIGR00287">
    <property type="entry name" value="cas1"/>
    <property type="match status" value="1"/>
</dbReference>
<dbReference type="EMBL" id="MNQU01000223">
    <property type="protein sequence ID" value="OKZ32713.1"/>
    <property type="molecule type" value="Genomic_DNA"/>
</dbReference>
<evidence type="ECO:0000313" key="11">
    <source>
        <dbReference type="EMBL" id="CUP17591.1"/>
    </source>
</evidence>
<dbReference type="PANTHER" id="PTHR34353:SF2">
    <property type="entry name" value="CRISPR-ASSOCIATED ENDONUCLEASE CAS1 1"/>
    <property type="match status" value="1"/>
</dbReference>
<evidence type="ECO:0000256" key="10">
    <source>
        <dbReference type="HAMAP-Rule" id="MF_01470"/>
    </source>
</evidence>
<protein>
    <recommendedName>
        <fullName evidence="10">CRISPR-associated endonuclease Cas1</fullName>
        <ecNumber evidence="10">3.1.-.-</ecNumber>
    </recommendedName>
</protein>
<evidence type="ECO:0000256" key="2">
    <source>
        <dbReference type="ARBA" id="ARBA00022723"/>
    </source>
</evidence>
<sequence>MIKKTLYFGNPIYLSLKNAQLVIKLPEVVKNETLTGGFKQKAEVTKPIEDIGVVVLDNKQITITSGVLEALLENNCAIITCDSKSMPVGLMLPLYGNTTQNERFRQQLGASLPLMKQLWQQTIKQKIENQAAVLKKCAGEEIRCMKAWAADVKSGDSDNLEARAAAYYWKNLFKIDGFTRDREGIPPNNLLNYGYAILRAVVARGLVSSGLLPTLGIHHHNRYNAYCLADDIMEPYRPYVDELVCDIMKKGGDYGMLTKELKGQLLTIPSLDVIISGKRSPLMIAVGQTTASLYKCFNGELRKITYPEM</sequence>
<dbReference type="GO" id="GO:0004520">
    <property type="term" value="F:DNA endonuclease activity"/>
    <property type="evidence" value="ECO:0007669"/>
    <property type="project" value="InterPro"/>
</dbReference>
<evidence type="ECO:0000313" key="16">
    <source>
        <dbReference type="Proteomes" id="UP000260844"/>
    </source>
</evidence>
<comment type="function">
    <text evidence="10">CRISPR (clustered regularly interspaced short palindromic repeat), is an adaptive immune system that provides protection against mobile genetic elements (viruses, transposable elements and conjugative plasmids). CRISPR clusters contain spacers, sequences complementary to antecedent mobile elements, and target invading nucleic acids. CRISPR clusters are transcribed and processed into CRISPR RNA (crRNA). Acts as a dsDNA endonuclease. Involved in the integration of spacer DNA into the CRISPR cassette.</text>
</comment>